<name>A0ABV7YD52_9ACTN</name>
<evidence type="ECO:0000313" key="4">
    <source>
        <dbReference type="Proteomes" id="UP001595699"/>
    </source>
</evidence>
<dbReference type="InterPro" id="IPR012349">
    <property type="entry name" value="Split_barrel_FMN-bd"/>
</dbReference>
<dbReference type="InterPro" id="IPR011576">
    <property type="entry name" value="Pyridox_Oxase_N"/>
</dbReference>
<dbReference type="RefSeq" id="WP_205113722.1">
    <property type="nucleotide sequence ID" value="NZ_JAFBCM010000001.1"/>
</dbReference>
<dbReference type="InterPro" id="IPR052019">
    <property type="entry name" value="F420H2_bilvrd_red/Heme_oxyg"/>
</dbReference>
<dbReference type="SUPFAM" id="SSF50475">
    <property type="entry name" value="FMN-binding split barrel"/>
    <property type="match status" value="1"/>
</dbReference>
<protein>
    <submittedName>
        <fullName evidence="3">Pyridoxamine 5'-phosphate oxidase family protein</fullName>
    </submittedName>
</protein>
<evidence type="ECO:0000259" key="2">
    <source>
        <dbReference type="Pfam" id="PF01243"/>
    </source>
</evidence>
<keyword evidence="1" id="KW-0560">Oxidoreductase</keyword>
<evidence type="ECO:0000313" key="3">
    <source>
        <dbReference type="EMBL" id="MFC3762862.1"/>
    </source>
</evidence>
<organism evidence="3 4">
    <name type="scientific">Tenggerimyces flavus</name>
    <dbReference type="NCBI Taxonomy" id="1708749"/>
    <lineage>
        <taxon>Bacteria</taxon>
        <taxon>Bacillati</taxon>
        <taxon>Actinomycetota</taxon>
        <taxon>Actinomycetes</taxon>
        <taxon>Propionibacteriales</taxon>
        <taxon>Nocardioidaceae</taxon>
        <taxon>Tenggerimyces</taxon>
    </lineage>
</organism>
<dbReference type="Pfam" id="PF01243">
    <property type="entry name" value="PNPOx_N"/>
    <property type="match status" value="1"/>
</dbReference>
<dbReference type="EMBL" id="JBHRZH010000016">
    <property type="protein sequence ID" value="MFC3762862.1"/>
    <property type="molecule type" value="Genomic_DNA"/>
</dbReference>
<dbReference type="PANTHER" id="PTHR35176">
    <property type="entry name" value="HEME OXYGENASE HI_0854-RELATED"/>
    <property type="match status" value="1"/>
</dbReference>
<comment type="caution">
    <text evidence="3">The sequence shown here is derived from an EMBL/GenBank/DDBJ whole genome shotgun (WGS) entry which is preliminary data.</text>
</comment>
<accession>A0ABV7YD52</accession>
<proteinExistence type="predicted"/>
<sequence>MKWNDLARGQPTLAALAHDKLVKPGVLLVGTVRKDGSARVSGVEPLVLDGELYLSMMQRSTKALDLYRDPRITIHSIVTGPEAAGEVKLRGTVRLVEDREIHERYATAMAATAGWQPVVGHFALFAIELDSLTYVGYDEATGAQHVAQWPSNEEYLRETISPTKLGPKRSVRRLTSA</sequence>
<dbReference type="PANTHER" id="PTHR35176:SF6">
    <property type="entry name" value="HEME OXYGENASE HI_0854-RELATED"/>
    <property type="match status" value="1"/>
</dbReference>
<evidence type="ECO:0000256" key="1">
    <source>
        <dbReference type="ARBA" id="ARBA00023002"/>
    </source>
</evidence>
<keyword evidence="4" id="KW-1185">Reference proteome</keyword>
<reference evidence="4" key="1">
    <citation type="journal article" date="2019" name="Int. J. Syst. Evol. Microbiol.">
        <title>The Global Catalogue of Microorganisms (GCM) 10K type strain sequencing project: providing services to taxonomists for standard genome sequencing and annotation.</title>
        <authorList>
            <consortium name="The Broad Institute Genomics Platform"/>
            <consortium name="The Broad Institute Genome Sequencing Center for Infectious Disease"/>
            <person name="Wu L."/>
            <person name="Ma J."/>
        </authorList>
    </citation>
    <scope>NUCLEOTIDE SEQUENCE [LARGE SCALE GENOMIC DNA]</scope>
    <source>
        <strain evidence="4">CGMCC 4.7241</strain>
    </source>
</reference>
<gene>
    <name evidence="3" type="ORF">ACFOUW_18620</name>
</gene>
<dbReference type="Gene3D" id="2.30.110.10">
    <property type="entry name" value="Electron Transport, Fmn-binding Protein, Chain A"/>
    <property type="match status" value="1"/>
</dbReference>
<dbReference type="Proteomes" id="UP001595699">
    <property type="component" value="Unassembled WGS sequence"/>
</dbReference>
<feature type="domain" description="Pyridoxamine 5'-phosphate oxidase N-terminal" evidence="2">
    <location>
        <begin position="23"/>
        <end position="132"/>
    </location>
</feature>